<proteinExistence type="inferred from homology"/>
<evidence type="ECO:0000313" key="3">
    <source>
        <dbReference type="EMBL" id="SFG54078.1"/>
    </source>
</evidence>
<sequence>MPPKNKIKYTPVAVDDMDEIFSYIAKDNAAAAESLLERINMSISRLADFPNLGSVLSDEEYTLVNRGYRFIVVQPYLVFYRIIDHTIIIHRILHGRRDYLRELFEP</sequence>
<dbReference type="OrthoDB" id="361440at2"/>
<dbReference type="NCBIfam" id="TIGR02385">
    <property type="entry name" value="RelE_StbE"/>
    <property type="match status" value="1"/>
</dbReference>
<name>A0A1I2SMT2_9FIRM</name>
<evidence type="ECO:0000256" key="1">
    <source>
        <dbReference type="ARBA" id="ARBA00006226"/>
    </source>
</evidence>
<dbReference type="EMBL" id="FOOX01000006">
    <property type="protein sequence ID" value="SFG54078.1"/>
    <property type="molecule type" value="Genomic_DNA"/>
</dbReference>
<protein>
    <submittedName>
        <fullName evidence="3">Toxin ParE1/3/4</fullName>
    </submittedName>
</protein>
<keyword evidence="2" id="KW-1277">Toxin-antitoxin system</keyword>
<dbReference type="InterPro" id="IPR035093">
    <property type="entry name" value="RelE/ParE_toxin_dom_sf"/>
</dbReference>
<gene>
    <name evidence="3" type="ORF">SAMN05660649_01913</name>
</gene>
<keyword evidence="4" id="KW-1185">Reference proteome</keyword>
<organism evidence="3 4">
    <name type="scientific">Desulfotruncus arcticus DSM 17038</name>
    <dbReference type="NCBI Taxonomy" id="1121424"/>
    <lineage>
        <taxon>Bacteria</taxon>
        <taxon>Bacillati</taxon>
        <taxon>Bacillota</taxon>
        <taxon>Clostridia</taxon>
        <taxon>Eubacteriales</taxon>
        <taxon>Desulfallaceae</taxon>
        <taxon>Desulfotruncus</taxon>
    </lineage>
</organism>
<dbReference type="Proteomes" id="UP000199337">
    <property type="component" value="Unassembled WGS sequence"/>
</dbReference>
<dbReference type="Pfam" id="PF05016">
    <property type="entry name" value="ParE_toxin"/>
    <property type="match status" value="1"/>
</dbReference>
<dbReference type="PANTHER" id="PTHR33755">
    <property type="entry name" value="TOXIN PARE1-RELATED"/>
    <property type="match status" value="1"/>
</dbReference>
<dbReference type="AlphaFoldDB" id="A0A1I2SMT2"/>
<dbReference type="InterPro" id="IPR051803">
    <property type="entry name" value="TA_system_RelE-like_toxin"/>
</dbReference>
<dbReference type="Gene3D" id="3.30.2310.20">
    <property type="entry name" value="RelE-like"/>
    <property type="match status" value="1"/>
</dbReference>
<accession>A0A1I2SMT2</accession>
<evidence type="ECO:0000313" key="4">
    <source>
        <dbReference type="Proteomes" id="UP000199337"/>
    </source>
</evidence>
<dbReference type="InterPro" id="IPR007712">
    <property type="entry name" value="RelE/ParE_toxin"/>
</dbReference>
<reference evidence="4" key="1">
    <citation type="submission" date="2016-10" db="EMBL/GenBank/DDBJ databases">
        <authorList>
            <person name="Varghese N."/>
            <person name="Submissions S."/>
        </authorList>
    </citation>
    <scope>NUCLEOTIDE SEQUENCE [LARGE SCALE GENOMIC DNA]</scope>
    <source>
        <strain evidence="4">DSM 17038</strain>
    </source>
</reference>
<comment type="similarity">
    <text evidence="1">Belongs to the RelE toxin family.</text>
</comment>
<dbReference type="STRING" id="341036.SAMN05660649_01913"/>
<dbReference type="RefSeq" id="WP_092471049.1">
    <property type="nucleotide sequence ID" value="NZ_FOOX01000006.1"/>
</dbReference>
<evidence type="ECO:0000256" key="2">
    <source>
        <dbReference type="ARBA" id="ARBA00022649"/>
    </source>
</evidence>